<dbReference type="AlphaFoldDB" id="A0ABD1CAS6"/>
<evidence type="ECO:0000256" key="6">
    <source>
        <dbReference type="RuleBase" id="RU367044"/>
    </source>
</evidence>
<dbReference type="Proteomes" id="UP001558713">
    <property type="component" value="Unassembled WGS sequence"/>
</dbReference>
<evidence type="ECO:0000256" key="3">
    <source>
        <dbReference type="ARBA" id="ARBA00022471"/>
    </source>
</evidence>
<proteinExistence type="inferred from homology"/>
<reference evidence="7 8" key="1">
    <citation type="submission" date="2024-04" db="EMBL/GenBank/DDBJ databases">
        <title>Genome assembly C_amara_ONT_v2.</title>
        <authorList>
            <person name="Yant L."/>
            <person name="Moore C."/>
            <person name="Slenker M."/>
        </authorList>
    </citation>
    <scope>NUCLEOTIDE SEQUENCE [LARGE SCALE GENOMIC DNA]</scope>
    <source>
        <tissue evidence="7">Leaf</tissue>
    </source>
</reference>
<evidence type="ECO:0000256" key="2">
    <source>
        <dbReference type="ARBA" id="ARBA00005581"/>
    </source>
</evidence>
<protein>
    <recommendedName>
        <fullName evidence="6">S-protein homolog</fullName>
    </recommendedName>
</protein>
<keyword evidence="5 6" id="KW-0732">Signal</keyword>
<organism evidence="7 8">
    <name type="scientific">Cardamine amara subsp. amara</name>
    <dbReference type="NCBI Taxonomy" id="228776"/>
    <lineage>
        <taxon>Eukaryota</taxon>
        <taxon>Viridiplantae</taxon>
        <taxon>Streptophyta</taxon>
        <taxon>Embryophyta</taxon>
        <taxon>Tracheophyta</taxon>
        <taxon>Spermatophyta</taxon>
        <taxon>Magnoliopsida</taxon>
        <taxon>eudicotyledons</taxon>
        <taxon>Gunneridae</taxon>
        <taxon>Pentapetalae</taxon>
        <taxon>rosids</taxon>
        <taxon>malvids</taxon>
        <taxon>Brassicales</taxon>
        <taxon>Brassicaceae</taxon>
        <taxon>Cardamineae</taxon>
        <taxon>Cardamine</taxon>
    </lineage>
</organism>
<evidence type="ECO:0000256" key="5">
    <source>
        <dbReference type="ARBA" id="ARBA00022729"/>
    </source>
</evidence>
<dbReference type="GO" id="GO:0005576">
    <property type="term" value="C:extracellular region"/>
    <property type="evidence" value="ECO:0007669"/>
    <property type="project" value="UniProtKB-SubCell"/>
</dbReference>
<dbReference type="GO" id="GO:0060320">
    <property type="term" value="P:rejection of self pollen"/>
    <property type="evidence" value="ECO:0007669"/>
    <property type="project" value="UniProtKB-KW"/>
</dbReference>
<evidence type="ECO:0000313" key="7">
    <source>
        <dbReference type="EMBL" id="KAL1226359.1"/>
    </source>
</evidence>
<dbReference type="Pfam" id="PF05938">
    <property type="entry name" value="Self-incomp_S1"/>
    <property type="match status" value="1"/>
</dbReference>
<dbReference type="EMBL" id="JBANAX010000004">
    <property type="protein sequence ID" value="KAL1226359.1"/>
    <property type="molecule type" value="Genomic_DNA"/>
</dbReference>
<accession>A0ABD1CAS6</accession>
<keyword evidence="3 6" id="KW-0713">Self-incompatibility</keyword>
<comment type="caution">
    <text evidence="7">The sequence shown here is derived from an EMBL/GenBank/DDBJ whole genome shotgun (WGS) entry which is preliminary data.</text>
</comment>
<gene>
    <name evidence="7" type="ORF">V5N11_020214</name>
</gene>
<dbReference type="PANTHER" id="PTHR31232:SF31">
    <property type="entry name" value="PLANT SELF-INCOMPATIBILITY PROTEIN S1 FAMILY PROTEIN-RELATED"/>
    <property type="match status" value="1"/>
</dbReference>
<comment type="subcellular location">
    <subcellularLocation>
        <location evidence="1 6">Secreted</location>
    </subcellularLocation>
</comment>
<feature type="signal peptide" evidence="6">
    <location>
        <begin position="1"/>
        <end position="24"/>
    </location>
</feature>
<sequence>MGSLERLVALLIITMCTSVTMSLAQNVIATPNLDNQNTTVVIYNDLGDDLPLRFHCQSRDVDLGNQHLAAGGSWSFEFKPSASGDTIYACLFGWKLEFHYFRIYRQDRDKESSLHGCTRCEWKIHKDGPCQLNNVTKMIDHCPPWDSSQFSKNNLPLFI</sequence>
<keyword evidence="4 6" id="KW-0964">Secreted</keyword>
<evidence type="ECO:0000256" key="1">
    <source>
        <dbReference type="ARBA" id="ARBA00004613"/>
    </source>
</evidence>
<dbReference type="PANTHER" id="PTHR31232">
    <property type="match status" value="1"/>
</dbReference>
<feature type="chain" id="PRO_5044533278" description="S-protein homolog" evidence="6">
    <location>
        <begin position="25"/>
        <end position="159"/>
    </location>
</feature>
<name>A0ABD1CAS6_CARAN</name>
<keyword evidence="8" id="KW-1185">Reference proteome</keyword>
<evidence type="ECO:0000256" key="4">
    <source>
        <dbReference type="ARBA" id="ARBA00022525"/>
    </source>
</evidence>
<comment type="similarity">
    <text evidence="2 6">Belongs to the plant self-incompatibility (S1) protein family.</text>
</comment>
<dbReference type="InterPro" id="IPR010264">
    <property type="entry name" value="Self-incomp_S1"/>
</dbReference>
<evidence type="ECO:0000313" key="8">
    <source>
        <dbReference type="Proteomes" id="UP001558713"/>
    </source>
</evidence>